<dbReference type="FunFam" id="3.40.309.10:FF:000002">
    <property type="entry name" value="Methylmalonate-semialdehyde dehydrogenase (Acylating)"/>
    <property type="match status" value="1"/>
</dbReference>
<dbReference type="NCBIfam" id="TIGR01722">
    <property type="entry name" value="MMSDH"/>
    <property type="match status" value="1"/>
</dbReference>
<dbReference type="InterPro" id="IPR016161">
    <property type="entry name" value="Ald_DH/histidinol_DH"/>
</dbReference>
<dbReference type="InterPro" id="IPR016162">
    <property type="entry name" value="Ald_DH_N"/>
</dbReference>
<dbReference type="FunFam" id="3.40.605.10:FF:000007">
    <property type="entry name" value="NAD/NADP-dependent betaine aldehyde dehydrogenase"/>
    <property type="match status" value="1"/>
</dbReference>
<evidence type="ECO:0000256" key="1">
    <source>
        <dbReference type="ARBA" id="ARBA00009986"/>
    </source>
</evidence>
<dbReference type="Gene3D" id="3.40.605.10">
    <property type="entry name" value="Aldehyde Dehydrogenase, Chain A, domain 1"/>
    <property type="match status" value="1"/>
</dbReference>
<dbReference type="Proteomes" id="UP000031599">
    <property type="component" value="Unassembled WGS sequence"/>
</dbReference>
<reference evidence="4 5" key="1">
    <citation type="submission" date="2014-12" db="EMBL/GenBank/DDBJ databases">
        <title>Genome assembly of Enhygromyxa salina DSM 15201.</title>
        <authorList>
            <person name="Sharma G."/>
            <person name="Subramanian S."/>
        </authorList>
    </citation>
    <scope>NUCLEOTIDE SEQUENCE [LARGE SCALE GENOMIC DNA]</scope>
    <source>
        <strain evidence="4 5">DSM 15201</strain>
    </source>
</reference>
<dbReference type="GO" id="GO:0006210">
    <property type="term" value="P:thymine catabolic process"/>
    <property type="evidence" value="ECO:0007669"/>
    <property type="project" value="TreeGrafter"/>
</dbReference>
<dbReference type="AlphaFoldDB" id="A0A0C2D3D3"/>
<feature type="domain" description="Aldehyde dehydrogenase" evidence="3">
    <location>
        <begin position="29"/>
        <end position="484"/>
    </location>
</feature>
<dbReference type="CDD" id="cd07085">
    <property type="entry name" value="ALDH_F6_MMSDH"/>
    <property type="match status" value="1"/>
</dbReference>
<dbReference type="Gene3D" id="3.40.309.10">
    <property type="entry name" value="Aldehyde Dehydrogenase, Chain A, domain 2"/>
    <property type="match status" value="1"/>
</dbReference>
<dbReference type="Pfam" id="PF00171">
    <property type="entry name" value="Aldedh"/>
    <property type="match status" value="1"/>
</dbReference>
<gene>
    <name evidence="4" type="ORF">DB30_06463</name>
</gene>
<evidence type="ECO:0000256" key="2">
    <source>
        <dbReference type="ARBA" id="ARBA00023002"/>
    </source>
</evidence>
<dbReference type="RefSeq" id="WP_052553180.1">
    <property type="nucleotide sequence ID" value="NZ_JMCC02000068.1"/>
</dbReference>
<dbReference type="InterPro" id="IPR016163">
    <property type="entry name" value="Ald_DH_C"/>
</dbReference>
<dbReference type="InterPro" id="IPR015590">
    <property type="entry name" value="Aldehyde_DH_dom"/>
</dbReference>
<accession>A0A0C2D3D3</accession>
<dbReference type="EMBL" id="JMCC02000068">
    <property type="protein sequence ID" value="KIG14652.1"/>
    <property type="molecule type" value="Genomic_DNA"/>
</dbReference>
<organism evidence="4 5">
    <name type="scientific">Enhygromyxa salina</name>
    <dbReference type="NCBI Taxonomy" id="215803"/>
    <lineage>
        <taxon>Bacteria</taxon>
        <taxon>Pseudomonadati</taxon>
        <taxon>Myxococcota</taxon>
        <taxon>Polyangia</taxon>
        <taxon>Nannocystales</taxon>
        <taxon>Nannocystaceae</taxon>
        <taxon>Enhygromyxa</taxon>
    </lineage>
</organism>
<sequence>MSEILGKFSTQSYAFTPTAKVKNWIGGEWQDAASGESLDVINPRHGQAMSSAPTSAAADVDRAVAAAAAASAEWKQWPMRERAQVFYRLRGLLEAERESLAWLVSHENGKIYAQALAEVDKAIECVEYGCSLPNLAAGTQLDVSRGVNCQVTDEPLGVVAGVTPFNFPLMVPMWMLPQALVGGNCFVLKPSEQVPLSMVRLAELFVQAGLPSGVFNLVHGGKATVEALCDHPGISAFAFVGSTAVARSVYGRACTAGKRALCLGGAKNHLIVVPDADVELTAENVVASFTGCSGQRCMAAANLVAVGDVDHIIAAIAEQAAKLMPGTDHGAITNASSIDRIKGYIDRAEQGGATILVDGRNKRGEEAGGYWMGATVIDHVAPDSPAAKDEIFGPVLSIVRVPNLDAAIALENSSGYGNASSVYTTSGHVARAVMSRVEAGMCGVNIGVPVPREPFGFGGWNDSLFGHGNITGWDGFRFWTRPRKVTSKWALQKDTTWMS</sequence>
<dbReference type="SUPFAM" id="SSF53720">
    <property type="entry name" value="ALDH-like"/>
    <property type="match status" value="1"/>
</dbReference>
<dbReference type="GO" id="GO:0006574">
    <property type="term" value="P:L-valine catabolic process"/>
    <property type="evidence" value="ECO:0007669"/>
    <property type="project" value="TreeGrafter"/>
</dbReference>
<evidence type="ECO:0000313" key="5">
    <source>
        <dbReference type="Proteomes" id="UP000031599"/>
    </source>
</evidence>
<evidence type="ECO:0000313" key="4">
    <source>
        <dbReference type="EMBL" id="KIG14652.1"/>
    </source>
</evidence>
<dbReference type="PANTHER" id="PTHR43866">
    <property type="entry name" value="MALONATE-SEMIALDEHYDE DEHYDROGENASE"/>
    <property type="match status" value="1"/>
</dbReference>
<dbReference type="PANTHER" id="PTHR43866:SF4">
    <property type="entry name" value="MALONATE-SEMIALDEHYDE DEHYDROGENASE"/>
    <property type="match status" value="1"/>
</dbReference>
<protein>
    <submittedName>
        <fullName evidence="4">Methylmalonate-semialdehyde dehydrogenase</fullName>
    </submittedName>
</protein>
<comment type="similarity">
    <text evidence="1">Belongs to the aldehyde dehydrogenase family.</text>
</comment>
<comment type="caution">
    <text evidence="4">The sequence shown here is derived from an EMBL/GenBank/DDBJ whole genome shotgun (WGS) entry which is preliminary data.</text>
</comment>
<proteinExistence type="inferred from homology"/>
<dbReference type="GO" id="GO:0004491">
    <property type="term" value="F:methylmalonate-semialdehyde dehydrogenase (acylating, NAD) activity"/>
    <property type="evidence" value="ECO:0007669"/>
    <property type="project" value="InterPro"/>
</dbReference>
<keyword evidence="2" id="KW-0560">Oxidoreductase</keyword>
<name>A0A0C2D3D3_9BACT</name>
<evidence type="ECO:0000259" key="3">
    <source>
        <dbReference type="Pfam" id="PF00171"/>
    </source>
</evidence>
<dbReference type="InterPro" id="IPR010061">
    <property type="entry name" value="MeMal-semiAld_DH"/>
</dbReference>